<dbReference type="SUPFAM" id="SSF51556">
    <property type="entry name" value="Metallo-dependent hydrolases"/>
    <property type="match status" value="1"/>
</dbReference>
<dbReference type="InterPro" id="IPR006680">
    <property type="entry name" value="Amidohydro-rel"/>
</dbReference>
<sequence>MFEIGGERYLVVDAHVHAWDGAPANQAGPAGEQFVADLHHRHRVLDRRPRPLTVDEFERVSEHGLAADLLGTGHVDRAVLQPLGLSELFVLGFDPSSWHAELAEGLAGRFVVTGELDPTVDGAGRGMAARIRDEQLRGISLVSARRPESRTSLAAPWLRRTLSRAEQAGAGVVHLGVGVVAHPPPGAPVWAHAGVPDRPTATRATRSRWPSWAEPVRAGSALPVRVRNLRPPPAGGFDATELSVLAGALPRVQFVVGSGCLPTAVLARLARLPNVSVLLADLLVGLRTHPEEAGDALDALLAAYGPQRLLFGSGYPLVRPGPLVAETVAALRSRGLGPVALQAVLGATAARLYRLPVPETLIRHDDAARA</sequence>
<gene>
    <name evidence="2" type="ORF">GCM10009836_57240</name>
</gene>
<accession>A0ABN2NHE5</accession>
<evidence type="ECO:0000313" key="2">
    <source>
        <dbReference type="EMBL" id="GAA1869213.1"/>
    </source>
</evidence>
<evidence type="ECO:0000259" key="1">
    <source>
        <dbReference type="Pfam" id="PF04909"/>
    </source>
</evidence>
<dbReference type="EMBL" id="BAAAQK010000024">
    <property type="protein sequence ID" value="GAA1869213.1"/>
    <property type="molecule type" value="Genomic_DNA"/>
</dbReference>
<dbReference type="Pfam" id="PF04909">
    <property type="entry name" value="Amidohydro_2"/>
    <property type="match status" value="1"/>
</dbReference>
<feature type="domain" description="Amidohydrolase-related" evidence="1">
    <location>
        <begin position="12"/>
        <end position="355"/>
    </location>
</feature>
<keyword evidence="3" id="KW-1185">Reference proteome</keyword>
<organism evidence="2 3">
    <name type="scientific">Pseudonocardia ailaonensis</name>
    <dbReference type="NCBI Taxonomy" id="367279"/>
    <lineage>
        <taxon>Bacteria</taxon>
        <taxon>Bacillati</taxon>
        <taxon>Actinomycetota</taxon>
        <taxon>Actinomycetes</taxon>
        <taxon>Pseudonocardiales</taxon>
        <taxon>Pseudonocardiaceae</taxon>
        <taxon>Pseudonocardia</taxon>
    </lineage>
</organism>
<name>A0ABN2NHE5_9PSEU</name>
<dbReference type="PANTHER" id="PTHR42889:SF1">
    <property type="entry name" value="BLR3681 PROTEIN"/>
    <property type="match status" value="1"/>
</dbReference>
<evidence type="ECO:0000313" key="3">
    <source>
        <dbReference type="Proteomes" id="UP001500449"/>
    </source>
</evidence>
<protein>
    <recommendedName>
        <fullName evidence="1">Amidohydrolase-related domain-containing protein</fullName>
    </recommendedName>
</protein>
<dbReference type="Proteomes" id="UP001500449">
    <property type="component" value="Unassembled WGS sequence"/>
</dbReference>
<dbReference type="RefSeq" id="WP_344423879.1">
    <property type="nucleotide sequence ID" value="NZ_BAAAQK010000024.1"/>
</dbReference>
<dbReference type="InterPro" id="IPR032466">
    <property type="entry name" value="Metal_Hydrolase"/>
</dbReference>
<dbReference type="Gene3D" id="3.20.20.140">
    <property type="entry name" value="Metal-dependent hydrolases"/>
    <property type="match status" value="1"/>
</dbReference>
<reference evidence="2 3" key="1">
    <citation type="journal article" date="2019" name="Int. J. Syst. Evol. Microbiol.">
        <title>The Global Catalogue of Microorganisms (GCM) 10K type strain sequencing project: providing services to taxonomists for standard genome sequencing and annotation.</title>
        <authorList>
            <consortium name="The Broad Institute Genomics Platform"/>
            <consortium name="The Broad Institute Genome Sequencing Center for Infectious Disease"/>
            <person name="Wu L."/>
            <person name="Ma J."/>
        </authorList>
    </citation>
    <scope>NUCLEOTIDE SEQUENCE [LARGE SCALE GENOMIC DNA]</scope>
    <source>
        <strain evidence="2 3">JCM 16009</strain>
    </source>
</reference>
<comment type="caution">
    <text evidence="2">The sequence shown here is derived from an EMBL/GenBank/DDBJ whole genome shotgun (WGS) entry which is preliminary data.</text>
</comment>
<dbReference type="PANTHER" id="PTHR42889">
    <property type="entry name" value="BLR3681 PROTEIN"/>
    <property type="match status" value="1"/>
</dbReference>
<proteinExistence type="predicted"/>